<dbReference type="AlphaFoldDB" id="A0A6F8PT68"/>
<sequence>MIAIREYVKVENHQVHITLPVNFDYDEVEVLILPKEQGVSLKKSPFNFSDIAGRLEWQGDALEEQHRIRNEWK</sequence>
<dbReference type="RefSeq" id="WP_173270873.1">
    <property type="nucleotide sequence ID" value="NZ_AP021889.1"/>
</dbReference>
<keyword evidence="2" id="KW-1185">Reference proteome</keyword>
<dbReference type="KEGG" id="tse:THMIRHAS_06590"/>
<dbReference type="EMBL" id="AP021889">
    <property type="protein sequence ID" value="BBP45286.1"/>
    <property type="molecule type" value="Genomic_DNA"/>
</dbReference>
<name>A0A6F8PT68_9GAMM</name>
<proteinExistence type="predicted"/>
<evidence type="ECO:0000313" key="2">
    <source>
        <dbReference type="Proteomes" id="UP000501726"/>
    </source>
</evidence>
<reference evidence="2" key="1">
    <citation type="submission" date="2019-11" db="EMBL/GenBank/DDBJ databases">
        <title>Isolation and characterization of two novel species in the genus Thiomicrorhabdus.</title>
        <authorList>
            <person name="Mochizuki J."/>
            <person name="Kojima H."/>
            <person name="Fukui M."/>
        </authorList>
    </citation>
    <scope>NUCLEOTIDE SEQUENCE [LARGE SCALE GENOMIC DNA]</scope>
    <source>
        <strain evidence="2">aks77</strain>
    </source>
</reference>
<protein>
    <submittedName>
        <fullName evidence="1">Uncharacterized protein</fullName>
    </submittedName>
</protein>
<evidence type="ECO:0000313" key="1">
    <source>
        <dbReference type="EMBL" id="BBP45286.1"/>
    </source>
</evidence>
<dbReference type="Proteomes" id="UP000501726">
    <property type="component" value="Chromosome"/>
</dbReference>
<gene>
    <name evidence="1" type="ORF">THMIRHAS_06590</name>
</gene>
<organism evidence="1 2">
    <name type="scientific">Thiosulfatimonas sediminis</name>
    <dbReference type="NCBI Taxonomy" id="2675054"/>
    <lineage>
        <taxon>Bacteria</taxon>
        <taxon>Pseudomonadati</taxon>
        <taxon>Pseudomonadota</taxon>
        <taxon>Gammaproteobacteria</taxon>
        <taxon>Thiotrichales</taxon>
        <taxon>Piscirickettsiaceae</taxon>
        <taxon>Thiosulfatimonas</taxon>
    </lineage>
</organism>
<accession>A0A6F8PT68</accession>